<comment type="caution">
    <text evidence="1">The sequence shown here is derived from an EMBL/GenBank/DDBJ whole genome shotgun (WGS) entry which is preliminary data.</text>
</comment>
<protein>
    <submittedName>
        <fullName evidence="1">Elp3 domain-containing protein</fullName>
    </submittedName>
</protein>
<dbReference type="Proteomes" id="UP000485058">
    <property type="component" value="Unassembled WGS sequence"/>
</dbReference>
<feature type="non-terminal residue" evidence="1">
    <location>
        <position position="226"/>
    </location>
</feature>
<organism evidence="1 2">
    <name type="scientific">Haematococcus lacustris</name>
    <name type="common">Green alga</name>
    <name type="synonym">Haematococcus pluvialis</name>
    <dbReference type="NCBI Taxonomy" id="44745"/>
    <lineage>
        <taxon>Eukaryota</taxon>
        <taxon>Viridiplantae</taxon>
        <taxon>Chlorophyta</taxon>
        <taxon>core chlorophytes</taxon>
        <taxon>Chlorophyceae</taxon>
        <taxon>CS clade</taxon>
        <taxon>Chlamydomonadales</taxon>
        <taxon>Haematococcaceae</taxon>
        <taxon>Haematococcus</taxon>
    </lineage>
</organism>
<dbReference type="PANTHER" id="PTHR13932:SF5">
    <property type="entry name" value="RADICAL S-ADENOSYL METHIONINE DOMAIN-CONTAINING PROTEIN 1, MITOCHONDRIAL"/>
    <property type="match status" value="1"/>
</dbReference>
<dbReference type="InterPro" id="IPR034505">
    <property type="entry name" value="Coproporphyrinogen-III_oxidase"/>
</dbReference>
<feature type="non-terminal residue" evidence="1">
    <location>
        <position position="1"/>
    </location>
</feature>
<reference evidence="1 2" key="1">
    <citation type="submission" date="2020-02" db="EMBL/GenBank/DDBJ databases">
        <title>Draft genome sequence of Haematococcus lacustris strain NIES-144.</title>
        <authorList>
            <person name="Morimoto D."/>
            <person name="Nakagawa S."/>
            <person name="Yoshida T."/>
            <person name="Sawayama S."/>
        </authorList>
    </citation>
    <scope>NUCLEOTIDE SEQUENCE [LARGE SCALE GENOMIC DNA]</scope>
    <source>
        <strain evidence="1 2">NIES-144</strain>
    </source>
</reference>
<dbReference type="AlphaFoldDB" id="A0A6A0ACR5"/>
<dbReference type="PANTHER" id="PTHR13932">
    <property type="entry name" value="COPROPORPHYRINIGEN III OXIDASE"/>
    <property type="match status" value="1"/>
</dbReference>
<dbReference type="GO" id="GO:0006779">
    <property type="term" value="P:porphyrin-containing compound biosynthetic process"/>
    <property type="evidence" value="ECO:0007669"/>
    <property type="project" value="TreeGrafter"/>
</dbReference>
<evidence type="ECO:0000313" key="1">
    <source>
        <dbReference type="EMBL" id="GFH30081.1"/>
    </source>
</evidence>
<accession>A0A6A0ACR5</accession>
<dbReference type="SUPFAM" id="SSF102114">
    <property type="entry name" value="Radical SAM enzymes"/>
    <property type="match status" value="1"/>
</dbReference>
<dbReference type="InterPro" id="IPR058240">
    <property type="entry name" value="rSAM_sf"/>
</dbReference>
<dbReference type="GO" id="GO:0005737">
    <property type="term" value="C:cytoplasm"/>
    <property type="evidence" value="ECO:0007669"/>
    <property type="project" value="TreeGrafter"/>
</dbReference>
<proteinExistence type="predicted"/>
<dbReference type="GO" id="GO:0051539">
    <property type="term" value="F:4 iron, 4 sulfur cluster binding"/>
    <property type="evidence" value="ECO:0007669"/>
    <property type="project" value="TreeGrafter"/>
</dbReference>
<evidence type="ECO:0000313" key="2">
    <source>
        <dbReference type="Proteomes" id="UP000485058"/>
    </source>
</evidence>
<gene>
    <name evidence="1" type="ORF">HaLaN_28863</name>
</gene>
<name>A0A6A0ACR5_HAELA</name>
<keyword evidence="2" id="KW-1185">Reference proteome</keyword>
<dbReference type="EMBL" id="BLLF01004694">
    <property type="protein sequence ID" value="GFH30081.1"/>
    <property type="molecule type" value="Genomic_DNA"/>
</dbReference>
<sequence length="226" mass="24188">TAAGCSATSSSAWAAAAASCRCVAVQVAAGCRRASVHEQQQEAAVHVLQCMSSSSSSAWTAAAGCRCVAVQSCNSNQHQQMVRKVKWRAASFMRVAKLSGSLRQTCVRLRPRTVASVSTSPHCPGPTSVYVHLPFCKRKCFYCDFPVEAVGARNTSAAQQRITDYVQTLRHEIAAMPVLNSMPLQTIFFGGGVRLGAAAPLWHIHIHRFIPYSSSASSQCKPTAST</sequence>